<keyword evidence="7" id="KW-1185">Reference proteome</keyword>
<organism evidence="6 7">
    <name type="scientific">Cytobacillus firmus</name>
    <name type="common">Bacillus firmus</name>
    <dbReference type="NCBI Taxonomy" id="1399"/>
    <lineage>
        <taxon>Bacteria</taxon>
        <taxon>Bacillati</taxon>
        <taxon>Bacillota</taxon>
        <taxon>Bacilli</taxon>
        <taxon>Bacillales</taxon>
        <taxon>Bacillaceae</taxon>
        <taxon>Cytobacillus</taxon>
    </lineage>
</organism>
<evidence type="ECO:0000256" key="4">
    <source>
        <dbReference type="SAM" id="Phobius"/>
    </source>
</evidence>
<dbReference type="OrthoDB" id="2446145at2"/>
<dbReference type="InterPro" id="IPR050465">
    <property type="entry name" value="UPF0194_transport"/>
</dbReference>
<feature type="coiled-coil region" evidence="3">
    <location>
        <begin position="102"/>
        <end position="192"/>
    </location>
</feature>
<gene>
    <name evidence="6" type="ORF">DFO70_10436</name>
</gene>
<dbReference type="AlphaFoldDB" id="A0A366JZH3"/>
<sequence length="404" mass="45952">MNWKIGALSIATTVFLAVNMVLVLKSEKVGRTYYVDKWTDVKEQDIIETLPAKGVYVPKEEQHVYYDSKNGTFEGFLVNKGDDVEPGTGLFAYSPEDITLTKEKFEIEVEKLEKEQSDMESHINELEYMQAGLMRNSLTDDTSIMSNEYMIQTIEQNIKEKELEVSRIENEIEKYEDLVNAAEESLLNLTVTSEISGTIKDIQHDLGNPIVTVISDEQRVEGTLTEDEVKQIIEGMKVFITREGTNEKVNGTIEKILTYPTSKPDVDKKSKYAFSILLDEPSENQILHGEHAQVKVVLNEIIDTRTVPFDSIKKYNNKFYAFTITNTGRLEKRELQLGVKIDQTQEIKDGLIKGEKVVQERPPFLKAGTPLITPLNPAKIDKKGLKKLGAKEKWKYTARGFLSR</sequence>
<accession>A0A366JZH3</accession>
<keyword evidence="4" id="KW-1133">Transmembrane helix</keyword>
<evidence type="ECO:0000313" key="6">
    <source>
        <dbReference type="EMBL" id="RBP94397.1"/>
    </source>
</evidence>
<dbReference type="Pfam" id="PF25984">
    <property type="entry name" value="BSH_YknX"/>
    <property type="match status" value="1"/>
</dbReference>
<dbReference type="Gene3D" id="2.40.30.170">
    <property type="match status" value="1"/>
</dbReference>
<evidence type="ECO:0000256" key="2">
    <source>
        <dbReference type="ARBA" id="ARBA00023054"/>
    </source>
</evidence>
<reference evidence="6 7" key="1">
    <citation type="submission" date="2018-06" db="EMBL/GenBank/DDBJ databases">
        <title>Freshwater and sediment microbial communities from various areas in North America, analyzing microbe dynamics in response to fracking.</title>
        <authorList>
            <person name="Lamendella R."/>
        </authorList>
    </citation>
    <scope>NUCLEOTIDE SEQUENCE [LARGE SCALE GENOMIC DNA]</scope>
    <source>
        <strain evidence="6 7">14_TX</strain>
    </source>
</reference>
<dbReference type="PANTHER" id="PTHR32347">
    <property type="entry name" value="EFFLUX SYSTEM COMPONENT YKNX-RELATED"/>
    <property type="match status" value="1"/>
</dbReference>
<evidence type="ECO:0000259" key="5">
    <source>
        <dbReference type="Pfam" id="PF25984"/>
    </source>
</evidence>
<evidence type="ECO:0000313" key="7">
    <source>
        <dbReference type="Proteomes" id="UP000252731"/>
    </source>
</evidence>
<dbReference type="GO" id="GO:0030313">
    <property type="term" value="C:cell envelope"/>
    <property type="evidence" value="ECO:0007669"/>
    <property type="project" value="UniProtKB-SubCell"/>
</dbReference>
<feature type="transmembrane region" description="Helical" evidence="4">
    <location>
        <begin position="6"/>
        <end position="24"/>
    </location>
</feature>
<dbReference type="Gene3D" id="2.40.420.20">
    <property type="match status" value="1"/>
</dbReference>
<comment type="subcellular location">
    <subcellularLocation>
        <location evidence="1">Cell envelope</location>
    </subcellularLocation>
</comment>
<dbReference type="Proteomes" id="UP000252731">
    <property type="component" value="Unassembled WGS sequence"/>
</dbReference>
<dbReference type="PANTHER" id="PTHR32347:SF14">
    <property type="entry name" value="EFFLUX SYSTEM COMPONENT YKNX-RELATED"/>
    <property type="match status" value="1"/>
</dbReference>
<evidence type="ECO:0000256" key="3">
    <source>
        <dbReference type="SAM" id="Coils"/>
    </source>
</evidence>
<evidence type="ECO:0000256" key="1">
    <source>
        <dbReference type="ARBA" id="ARBA00004196"/>
    </source>
</evidence>
<keyword evidence="2 3" id="KW-0175">Coiled coil</keyword>
<dbReference type="EMBL" id="QNSF01000004">
    <property type="protein sequence ID" value="RBP94397.1"/>
    <property type="molecule type" value="Genomic_DNA"/>
</dbReference>
<keyword evidence="4" id="KW-0812">Transmembrane</keyword>
<dbReference type="RefSeq" id="WP_113882190.1">
    <property type="nucleotide sequence ID" value="NZ_QNSF01000004.1"/>
</dbReference>
<proteinExistence type="predicted"/>
<dbReference type="InterPro" id="IPR058639">
    <property type="entry name" value="BSH_YknX-like"/>
</dbReference>
<comment type="caution">
    <text evidence="6">The sequence shown here is derived from an EMBL/GenBank/DDBJ whole genome shotgun (WGS) entry which is preliminary data.</text>
</comment>
<name>A0A366JZH3_CYTFI</name>
<feature type="domain" description="YknX-like barrel-sandwich hybrid" evidence="5">
    <location>
        <begin position="62"/>
        <end position="205"/>
    </location>
</feature>
<protein>
    <submittedName>
        <fullName evidence="6">HlyD family secretion protein</fullName>
    </submittedName>
</protein>
<keyword evidence="4" id="KW-0472">Membrane</keyword>